<gene>
    <name evidence="2" type="ORF">AT959_06460</name>
</gene>
<reference evidence="2 3" key="1">
    <citation type="submission" date="2015-12" db="EMBL/GenBank/DDBJ databases">
        <title>Nitrous oxide reduction kinetics distinguish bacteria harboring typical versus atypical NosZ.</title>
        <authorList>
            <person name="Yoon S."/>
            <person name="Nissen S."/>
            <person name="Park D."/>
            <person name="Sanford R.A."/>
            <person name="Loeffler F.E."/>
        </authorList>
    </citation>
    <scope>NUCLEOTIDE SEQUENCE [LARGE SCALE GENOMIC DNA]</scope>
    <source>
        <strain evidence="2 3">ATCC BAA-841</strain>
    </source>
</reference>
<comment type="caution">
    <text evidence="2">The sequence shown here is derived from an EMBL/GenBank/DDBJ whole genome shotgun (WGS) entry which is preliminary data.</text>
</comment>
<dbReference type="AlphaFoldDB" id="A0A133XK54"/>
<sequence>MSIVPIALHNRNEMMKYQPLLIAALLAAPFHAFAADAVKIDIYLAGNLKQSVSLVGPNASVKVAAAGVPNTTLEFRLIAPEPLIVEMKETTTDGEVIGRIKMPTPGSSFAVADIKGAKFHSPYLLVRQD</sequence>
<organism evidence="2 3">
    <name type="scientific">Dechloromonas denitrificans</name>
    <dbReference type="NCBI Taxonomy" id="281362"/>
    <lineage>
        <taxon>Bacteria</taxon>
        <taxon>Pseudomonadati</taxon>
        <taxon>Pseudomonadota</taxon>
        <taxon>Betaproteobacteria</taxon>
        <taxon>Rhodocyclales</taxon>
        <taxon>Azonexaceae</taxon>
        <taxon>Dechloromonas</taxon>
    </lineage>
</organism>
<accession>A0A133XK54</accession>
<feature type="signal peptide" evidence="1">
    <location>
        <begin position="1"/>
        <end position="34"/>
    </location>
</feature>
<keyword evidence="1" id="KW-0732">Signal</keyword>
<evidence type="ECO:0000256" key="1">
    <source>
        <dbReference type="SAM" id="SignalP"/>
    </source>
</evidence>
<feature type="chain" id="PRO_5007459748" evidence="1">
    <location>
        <begin position="35"/>
        <end position="129"/>
    </location>
</feature>
<evidence type="ECO:0000313" key="3">
    <source>
        <dbReference type="Proteomes" id="UP000070186"/>
    </source>
</evidence>
<proteinExistence type="predicted"/>
<dbReference type="Proteomes" id="UP000070186">
    <property type="component" value="Unassembled WGS sequence"/>
</dbReference>
<name>A0A133XK54_9RHOO</name>
<protein>
    <submittedName>
        <fullName evidence="2">Uncharacterized protein</fullName>
    </submittedName>
</protein>
<evidence type="ECO:0000313" key="2">
    <source>
        <dbReference type="EMBL" id="KXB31319.1"/>
    </source>
</evidence>
<dbReference type="STRING" id="281362.AT959_06460"/>
<keyword evidence="3" id="KW-1185">Reference proteome</keyword>
<dbReference type="EMBL" id="LODL01000013">
    <property type="protein sequence ID" value="KXB31319.1"/>
    <property type="molecule type" value="Genomic_DNA"/>
</dbReference>